<sequence length="150" mass="16271">MLGNGLGHARVRRGSYQITSICSQKLVLDSALAAKSIPAPIYCHEREILIEDLPGEQTVPQIHSAPPNPAQPSLLPELVFYNPLVSVVTEHGCERVWSGFDGKSFHLIGGPQSSEPSNLHQNQRRRCTGRGEDGSGNVLAVEDVIVLRKG</sequence>
<evidence type="ECO:0000313" key="2">
    <source>
        <dbReference type="EMBL" id="KAK8952624.1"/>
    </source>
</evidence>
<evidence type="ECO:0000256" key="1">
    <source>
        <dbReference type="SAM" id="MobiDB-lite"/>
    </source>
</evidence>
<protein>
    <submittedName>
        <fullName evidence="2">Uncharacterized protein</fullName>
    </submittedName>
</protein>
<dbReference type="EMBL" id="JBBWWR010000014">
    <property type="protein sequence ID" value="KAK8952624.1"/>
    <property type="molecule type" value="Genomic_DNA"/>
</dbReference>
<comment type="caution">
    <text evidence="2">The sequence shown here is derived from an EMBL/GenBank/DDBJ whole genome shotgun (WGS) entry which is preliminary data.</text>
</comment>
<evidence type="ECO:0000313" key="3">
    <source>
        <dbReference type="Proteomes" id="UP001412067"/>
    </source>
</evidence>
<proteinExistence type="predicted"/>
<dbReference type="Proteomes" id="UP001412067">
    <property type="component" value="Unassembled WGS sequence"/>
</dbReference>
<keyword evidence="3" id="KW-1185">Reference proteome</keyword>
<feature type="compositionally biased region" description="Polar residues" evidence="1">
    <location>
        <begin position="111"/>
        <end position="121"/>
    </location>
</feature>
<organism evidence="2 3">
    <name type="scientific">Platanthera guangdongensis</name>
    <dbReference type="NCBI Taxonomy" id="2320717"/>
    <lineage>
        <taxon>Eukaryota</taxon>
        <taxon>Viridiplantae</taxon>
        <taxon>Streptophyta</taxon>
        <taxon>Embryophyta</taxon>
        <taxon>Tracheophyta</taxon>
        <taxon>Spermatophyta</taxon>
        <taxon>Magnoliopsida</taxon>
        <taxon>Liliopsida</taxon>
        <taxon>Asparagales</taxon>
        <taxon>Orchidaceae</taxon>
        <taxon>Orchidoideae</taxon>
        <taxon>Orchideae</taxon>
        <taxon>Orchidinae</taxon>
        <taxon>Platanthera</taxon>
    </lineage>
</organism>
<name>A0ABR2LVT3_9ASPA</name>
<accession>A0ABR2LVT3</accession>
<reference evidence="2 3" key="1">
    <citation type="journal article" date="2022" name="Nat. Plants">
        <title>Genomes of leafy and leafless Platanthera orchids illuminate the evolution of mycoheterotrophy.</title>
        <authorList>
            <person name="Li M.H."/>
            <person name="Liu K.W."/>
            <person name="Li Z."/>
            <person name="Lu H.C."/>
            <person name="Ye Q.L."/>
            <person name="Zhang D."/>
            <person name="Wang J.Y."/>
            <person name="Li Y.F."/>
            <person name="Zhong Z.M."/>
            <person name="Liu X."/>
            <person name="Yu X."/>
            <person name="Liu D.K."/>
            <person name="Tu X.D."/>
            <person name="Liu B."/>
            <person name="Hao Y."/>
            <person name="Liao X.Y."/>
            <person name="Jiang Y.T."/>
            <person name="Sun W.H."/>
            <person name="Chen J."/>
            <person name="Chen Y.Q."/>
            <person name="Ai Y."/>
            <person name="Zhai J.W."/>
            <person name="Wu S.S."/>
            <person name="Zhou Z."/>
            <person name="Hsiao Y.Y."/>
            <person name="Wu W.L."/>
            <person name="Chen Y.Y."/>
            <person name="Lin Y.F."/>
            <person name="Hsu J.L."/>
            <person name="Li C.Y."/>
            <person name="Wang Z.W."/>
            <person name="Zhao X."/>
            <person name="Zhong W.Y."/>
            <person name="Ma X.K."/>
            <person name="Ma L."/>
            <person name="Huang J."/>
            <person name="Chen G.Z."/>
            <person name="Huang M.Z."/>
            <person name="Huang L."/>
            <person name="Peng D.H."/>
            <person name="Luo Y.B."/>
            <person name="Zou S.Q."/>
            <person name="Chen S.P."/>
            <person name="Lan S."/>
            <person name="Tsai W.C."/>
            <person name="Van de Peer Y."/>
            <person name="Liu Z.J."/>
        </authorList>
    </citation>
    <scope>NUCLEOTIDE SEQUENCE [LARGE SCALE GENOMIC DNA]</scope>
    <source>
        <strain evidence="2">Lor288</strain>
    </source>
</reference>
<gene>
    <name evidence="2" type="ORF">KSP40_PGU021598</name>
</gene>
<feature type="region of interest" description="Disordered" evidence="1">
    <location>
        <begin position="110"/>
        <end position="134"/>
    </location>
</feature>